<dbReference type="EMBL" id="LHPJ01000005">
    <property type="protein sequence ID" value="KOO04702.1"/>
    <property type="molecule type" value="Genomic_DNA"/>
</dbReference>
<dbReference type="RefSeq" id="WP_053395109.1">
    <property type="nucleotide sequence ID" value="NZ_LHPJ01000005.1"/>
</dbReference>
<dbReference type="GO" id="GO:0043709">
    <property type="term" value="P:cell adhesion involved in single-species biofilm formation"/>
    <property type="evidence" value="ECO:0007669"/>
    <property type="project" value="TreeGrafter"/>
</dbReference>
<dbReference type="InterPro" id="IPR000160">
    <property type="entry name" value="GGDEF_dom"/>
</dbReference>
<dbReference type="NCBIfam" id="TIGR00254">
    <property type="entry name" value="GGDEF"/>
    <property type="match status" value="1"/>
</dbReference>
<feature type="modified residue" description="4-aspartylphosphate" evidence="4">
    <location>
        <position position="51"/>
    </location>
</feature>
<protein>
    <recommendedName>
        <fullName evidence="2">diguanylate cyclase</fullName>
        <ecNumber evidence="2">2.7.7.65</ecNumber>
    </recommendedName>
</protein>
<dbReference type="PANTHER" id="PTHR45138:SF9">
    <property type="entry name" value="DIGUANYLATE CYCLASE DGCM-RELATED"/>
    <property type="match status" value="1"/>
</dbReference>
<gene>
    <name evidence="7" type="ORF">AKJ17_05420</name>
</gene>
<dbReference type="SUPFAM" id="SSF52172">
    <property type="entry name" value="CheY-like"/>
    <property type="match status" value="1"/>
</dbReference>
<dbReference type="InterPro" id="IPR001789">
    <property type="entry name" value="Sig_transdc_resp-reg_receiver"/>
</dbReference>
<dbReference type="Proteomes" id="UP000037515">
    <property type="component" value="Unassembled WGS sequence"/>
</dbReference>
<dbReference type="SUPFAM" id="SSF55073">
    <property type="entry name" value="Nucleotide cyclase"/>
    <property type="match status" value="1"/>
</dbReference>
<evidence type="ECO:0000259" key="5">
    <source>
        <dbReference type="PROSITE" id="PS50110"/>
    </source>
</evidence>
<dbReference type="PATRIC" id="fig|693.5.peg.1100"/>
<accession>A0A0M0HS28</accession>
<dbReference type="Gene3D" id="3.30.70.270">
    <property type="match status" value="1"/>
</dbReference>
<evidence type="ECO:0000256" key="3">
    <source>
        <dbReference type="ARBA" id="ARBA00034247"/>
    </source>
</evidence>
<name>A0A0M0HS28_VIBNE</name>
<dbReference type="FunFam" id="3.30.70.270:FF:000001">
    <property type="entry name" value="Diguanylate cyclase domain protein"/>
    <property type="match status" value="1"/>
</dbReference>
<dbReference type="CDD" id="cd01949">
    <property type="entry name" value="GGDEF"/>
    <property type="match status" value="1"/>
</dbReference>
<dbReference type="OrthoDB" id="9812260at2"/>
<evidence type="ECO:0000256" key="1">
    <source>
        <dbReference type="ARBA" id="ARBA00001946"/>
    </source>
</evidence>
<evidence type="ECO:0000256" key="2">
    <source>
        <dbReference type="ARBA" id="ARBA00012528"/>
    </source>
</evidence>
<dbReference type="PROSITE" id="PS50110">
    <property type="entry name" value="RESPONSE_REGULATORY"/>
    <property type="match status" value="1"/>
</dbReference>
<dbReference type="CDD" id="cd17546">
    <property type="entry name" value="REC_hyHK_CKI1_RcsC-like"/>
    <property type="match status" value="1"/>
</dbReference>
<comment type="cofactor">
    <cofactor evidence="1">
        <name>Mg(2+)</name>
        <dbReference type="ChEBI" id="CHEBI:18420"/>
    </cofactor>
</comment>
<dbReference type="InterPro" id="IPR011006">
    <property type="entry name" value="CheY-like_superfamily"/>
</dbReference>
<dbReference type="GO" id="GO:1902201">
    <property type="term" value="P:negative regulation of bacterial-type flagellum-dependent cell motility"/>
    <property type="evidence" value="ECO:0007669"/>
    <property type="project" value="TreeGrafter"/>
</dbReference>
<organism evidence="7 8">
    <name type="scientific">Vibrio nereis</name>
    <dbReference type="NCBI Taxonomy" id="693"/>
    <lineage>
        <taxon>Bacteria</taxon>
        <taxon>Pseudomonadati</taxon>
        <taxon>Pseudomonadota</taxon>
        <taxon>Gammaproteobacteria</taxon>
        <taxon>Vibrionales</taxon>
        <taxon>Vibrionaceae</taxon>
        <taxon>Vibrio</taxon>
    </lineage>
</organism>
<dbReference type="SMART" id="SM00267">
    <property type="entry name" value="GGDEF"/>
    <property type="match status" value="1"/>
</dbReference>
<evidence type="ECO:0000259" key="6">
    <source>
        <dbReference type="PROSITE" id="PS50887"/>
    </source>
</evidence>
<dbReference type="SMART" id="SM00448">
    <property type="entry name" value="REC"/>
    <property type="match status" value="1"/>
</dbReference>
<sequence length="310" mass="35312">MRILLVDDVQSERMRLAILLKQLGHTVVMAKSGMEALEAYPDFEPDVVLLDISMPDMDGFTVSTRLRQMYSEWVPIIFLSSYHEPSIIAKAIEAGGDDYLIKPVDQVVLESKLMAMQRIASMLRVLKQKTTELAIANEKLERLAQEDGLTRIKNRRFIDSKLREMISTYGRLQLPMSVILLDVDQFKLYNDSYGHVAGDKCLISIAQVLTDLFERSCEVVGRFGGEEFVVLSAHSSKDKLIHDAERIQSRLESLRIPHQNSDVSNIVTVSQGLLYFHPSGDEVTDWVYKRVDKALYKAKLEGRNRYQLAD</sequence>
<feature type="domain" description="GGDEF" evidence="6">
    <location>
        <begin position="174"/>
        <end position="310"/>
    </location>
</feature>
<dbReference type="GO" id="GO:0005886">
    <property type="term" value="C:plasma membrane"/>
    <property type="evidence" value="ECO:0007669"/>
    <property type="project" value="TreeGrafter"/>
</dbReference>
<keyword evidence="4" id="KW-0597">Phosphoprotein</keyword>
<dbReference type="Gene3D" id="3.40.50.2300">
    <property type="match status" value="1"/>
</dbReference>
<dbReference type="InterPro" id="IPR043128">
    <property type="entry name" value="Rev_trsase/Diguanyl_cyclase"/>
</dbReference>
<dbReference type="AlphaFoldDB" id="A0A0M0HS28"/>
<evidence type="ECO:0000313" key="8">
    <source>
        <dbReference type="Proteomes" id="UP000037515"/>
    </source>
</evidence>
<evidence type="ECO:0000313" key="7">
    <source>
        <dbReference type="EMBL" id="KOO04702.1"/>
    </source>
</evidence>
<dbReference type="InterPro" id="IPR050469">
    <property type="entry name" value="Diguanylate_Cyclase"/>
</dbReference>
<dbReference type="EC" id="2.7.7.65" evidence="2"/>
<keyword evidence="8" id="KW-1185">Reference proteome</keyword>
<comment type="catalytic activity">
    <reaction evidence="3">
        <text>2 GTP = 3',3'-c-di-GMP + 2 diphosphate</text>
        <dbReference type="Rhea" id="RHEA:24898"/>
        <dbReference type="ChEBI" id="CHEBI:33019"/>
        <dbReference type="ChEBI" id="CHEBI:37565"/>
        <dbReference type="ChEBI" id="CHEBI:58805"/>
        <dbReference type="EC" id="2.7.7.65"/>
    </reaction>
</comment>
<dbReference type="PROSITE" id="PS50887">
    <property type="entry name" value="GGDEF"/>
    <property type="match status" value="1"/>
</dbReference>
<dbReference type="STRING" id="693.AKJ17_05420"/>
<dbReference type="Pfam" id="PF00990">
    <property type="entry name" value="GGDEF"/>
    <property type="match status" value="1"/>
</dbReference>
<feature type="domain" description="Response regulatory" evidence="5">
    <location>
        <begin position="2"/>
        <end position="117"/>
    </location>
</feature>
<dbReference type="PANTHER" id="PTHR45138">
    <property type="entry name" value="REGULATORY COMPONENTS OF SENSORY TRANSDUCTION SYSTEM"/>
    <property type="match status" value="1"/>
</dbReference>
<dbReference type="InterPro" id="IPR029787">
    <property type="entry name" value="Nucleotide_cyclase"/>
</dbReference>
<dbReference type="GO" id="GO:0052621">
    <property type="term" value="F:diguanylate cyclase activity"/>
    <property type="evidence" value="ECO:0007669"/>
    <property type="project" value="UniProtKB-EC"/>
</dbReference>
<proteinExistence type="predicted"/>
<comment type="caution">
    <text evidence="7">The sequence shown here is derived from an EMBL/GenBank/DDBJ whole genome shotgun (WGS) entry which is preliminary data.</text>
</comment>
<dbReference type="Pfam" id="PF00072">
    <property type="entry name" value="Response_reg"/>
    <property type="match status" value="1"/>
</dbReference>
<dbReference type="GO" id="GO:0000160">
    <property type="term" value="P:phosphorelay signal transduction system"/>
    <property type="evidence" value="ECO:0007669"/>
    <property type="project" value="InterPro"/>
</dbReference>
<reference evidence="8" key="1">
    <citation type="submission" date="2015-08" db="EMBL/GenBank/DDBJ databases">
        <title>Vibrio galatheae sp. nov., a novel member of the Vibrionaceae family isolated from the Solomon Islands.</title>
        <authorList>
            <person name="Giubergia S."/>
            <person name="Machado H."/>
            <person name="Mateiu R.V."/>
            <person name="Gram L."/>
        </authorList>
    </citation>
    <scope>NUCLEOTIDE SEQUENCE [LARGE SCALE GENOMIC DNA]</scope>
    <source>
        <strain evidence="8">DSM 19584</strain>
    </source>
</reference>
<evidence type="ECO:0000256" key="4">
    <source>
        <dbReference type="PROSITE-ProRule" id="PRU00169"/>
    </source>
</evidence>